<keyword evidence="2" id="KW-1185">Reference proteome</keyword>
<comment type="caution">
    <text evidence="1">The sequence shown here is derived from an EMBL/GenBank/DDBJ whole genome shotgun (WGS) entry which is preliminary data.</text>
</comment>
<gene>
    <name evidence="1" type="ORF">BpHYR1_027031</name>
</gene>
<organism evidence="1 2">
    <name type="scientific">Brachionus plicatilis</name>
    <name type="common">Marine rotifer</name>
    <name type="synonym">Brachionus muelleri</name>
    <dbReference type="NCBI Taxonomy" id="10195"/>
    <lineage>
        <taxon>Eukaryota</taxon>
        <taxon>Metazoa</taxon>
        <taxon>Spiralia</taxon>
        <taxon>Gnathifera</taxon>
        <taxon>Rotifera</taxon>
        <taxon>Eurotatoria</taxon>
        <taxon>Monogononta</taxon>
        <taxon>Pseudotrocha</taxon>
        <taxon>Ploima</taxon>
        <taxon>Brachionidae</taxon>
        <taxon>Brachionus</taxon>
    </lineage>
</organism>
<reference evidence="1 2" key="1">
    <citation type="journal article" date="2018" name="Sci. Rep.">
        <title>Genomic signatures of local adaptation to the degree of environmental predictability in rotifers.</title>
        <authorList>
            <person name="Franch-Gras L."/>
            <person name="Hahn C."/>
            <person name="Garcia-Roger E.M."/>
            <person name="Carmona M.J."/>
            <person name="Serra M."/>
            <person name="Gomez A."/>
        </authorList>
    </citation>
    <scope>NUCLEOTIDE SEQUENCE [LARGE SCALE GENOMIC DNA]</scope>
    <source>
        <strain evidence="1">HYR1</strain>
    </source>
</reference>
<evidence type="ECO:0000313" key="1">
    <source>
        <dbReference type="EMBL" id="RMZ96562.1"/>
    </source>
</evidence>
<name>A0A3M7PBX8_BRAPC</name>
<sequence>MYFKENLKKVNTLQDCEITSLVTANFCFQWSIRCRSLFDCNGDHFSNKILNKLIQAVNF</sequence>
<accession>A0A3M7PBX8</accession>
<evidence type="ECO:0000313" key="2">
    <source>
        <dbReference type="Proteomes" id="UP000276133"/>
    </source>
</evidence>
<dbReference type="AlphaFoldDB" id="A0A3M7PBX8"/>
<dbReference type="Proteomes" id="UP000276133">
    <property type="component" value="Unassembled WGS sequence"/>
</dbReference>
<protein>
    <submittedName>
        <fullName evidence="1">Uncharacterized protein</fullName>
    </submittedName>
</protein>
<dbReference type="EMBL" id="REGN01012074">
    <property type="protein sequence ID" value="RMZ96562.1"/>
    <property type="molecule type" value="Genomic_DNA"/>
</dbReference>
<proteinExistence type="predicted"/>